<dbReference type="SMART" id="SM00242">
    <property type="entry name" value="MYSc"/>
    <property type="match status" value="1"/>
</dbReference>
<keyword evidence="4 6" id="KW-0505">Motor protein</keyword>
<dbReference type="PROSITE" id="PS51456">
    <property type="entry name" value="MYOSIN_MOTOR"/>
    <property type="match status" value="1"/>
</dbReference>
<dbReference type="SUPFAM" id="SSF52540">
    <property type="entry name" value="P-loop containing nucleoside triphosphate hydrolases"/>
    <property type="match status" value="1"/>
</dbReference>
<keyword evidence="1 6" id="KW-0547">Nucleotide-binding</keyword>
<dbReference type="Proteomes" id="UP000722791">
    <property type="component" value="Unassembled WGS sequence"/>
</dbReference>
<dbReference type="CDD" id="cd23767">
    <property type="entry name" value="IQCD"/>
    <property type="match status" value="1"/>
</dbReference>
<keyword evidence="7" id="KW-0175">Coiled coil</keyword>
<dbReference type="InterPro" id="IPR036961">
    <property type="entry name" value="Kinesin_motor_dom_sf"/>
</dbReference>
<dbReference type="OrthoDB" id="6108017at2759"/>
<keyword evidence="12" id="KW-1185">Reference proteome</keyword>
<feature type="compositionally biased region" description="Polar residues" evidence="8">
    <location>
        <begin position="1447"/>
        <end position="1457"/>
    </location>
</feature>
<dbReference type="InterPro" id="IPR001609">
    <property type="entry name" value="Myosin_head_motor_dom-like"/>
</dbReference>
<reference evidence="10" key="1">
    <citation type="journal article" date="2021" name="Proc. Natl. Acad. Sci. U.S.A.">
        <title>Three genomes in the algal genus Volvox reveal the fate of a haploid sex-determining region after a transition to homothallism.</title>
        <authorList>
            <person name="Yamamoto K."/>
            <person name="Hamaji T."/>
            <person name="Kawai-Toyooka H."/>
            <person name="Matsuzaki R."/>
            <person name="Takahashi F."/>
            <person name="Nishimura Y."/>
            <person name="Kawachi M."/>
            <person name="Noguchi H."/>
            <person name="Minakuchi Y."/>
            <person name="Umen J.G."/>
            <person name="Toyoda A."/>
            <person name="Nozaki H."/>
        </authorList>
    </citation>
    <scope>NUCLEOTIDE SEQUENCE</scope>
    <source>
        <strain evidence="11">NIES-3785</strain>
        <strain evidence="10">NIES-3786</strain>
    </source>
</reference>
<feature type="domain" description="Myosin motor" evidence="9">
    <location>
        <begin position="61"/>
        <end position="741"/>
    </location>
</feature>
<protein>
    <recommendedName>
        <fullName evidence="9">Myosin motor domain-containing protein</fullName>
    </recommendedName>
</protein>
<keyword evidence="2 6" id="KW-0067">ATP-binding</keyword>
<dbReference type="Gene3D" id="1.10.10.820">
    <property type="match status" value="1"/>
</dbReference>
<dbReference type="GO" id="GO:0016459">
    <property type="term" value="C:myosin complex"/>
    <property type="evidence" value="ECO:0007669"/>
    <property type="project" value="UniProtKB-KW"/>
</dbReference>
<dbReference type="Gene3D" id="1.20.58.530">
    <property type="match status" value="1"/>
</dbReference>
<keyword evidence="5 6" id="KW-0009">Actin-binding</keyword>
<comment type="caution">
    <text evidence="10">The sequence shown here is derived from an EMBL/GenBank/DDBJ whole genome shotgun (WGS) entry which is preliminary data.</text>
</comment>
<dbReference type="GO" id="GO:0005737">
    <property type="term" value="C:cytoplasm"/>
    <property type="evidence" value="ECO:0007669"/>
    <property type="project" value="TreeGrafter"/>
</dbReference>
<feature type="region of interest" description="Actin-binding" evidence="6">
    <location>
        <begin position="613"/>
        <end position="635"/>
    </location>
</feature>
<dbReference type="Gene3D" id="1.20.5.190">
    <property type="match status" value="2"/>
</dbReference>
<dbReference type="EMBL" id="BNCQ01000084">
    <property type="protein sequence ID" value="GIM16737.1"/>
    <property type="molecule type" value="Genomic_DNA"/>
</dbReference>
<dbReference type="GO" id="GO:0016020">
    <property type="term" value="C:membrane"/>
    <property type="evidence" value="ECO:0007669"/>
    <property type="project" value="TreeGrafter"/>
</dbReference>
<evidence type="ECO:0000313" key="10">
    <source>
        <dbReference type="EMBL" id="GIL92492.1"/>
    </source>
</evidence>
<feature type="coiled-coil region" evidence="7">
    <location>
        <begin position="1001"/>
        <end position="1028"/>
    </location>
</feature>
<evidence type="ECO:0000256" key="1">
    <source>
        <dbReference type="ARBA" id="ARBA00022741"/>
    </source>
</evidence>
<feature type="binding site" evidence="6">
    <location>
        <begin position="157"/>
        <end position="164"/>
    </location>
    <ligand>
        <name>ATP</name>
        <dbReference type="ChEBI" id="CHEBI:30616"/>
    </ligand>
</feature>
<dbReference type="Gene3D" id="6.20.240.20">
    <property type="match status" value="1"/>
</dbReference>
<evidence type="ECO:0000313" key="11">
    <source>
        <dbReference type="EMBL" id="GIM16737.1"/>
    </source>
</evidence>
<name>A0A8J4G182_9CHLO</name>
<dbReference type="FunFam" id="1.10.10.820:FF:000001">
    <property type="entry name" value="Myosin heavy chain"/>
    <property type="match status" value="1"/>
</dbReference>
<evidence type="ECO:0000256" key="4">
    <source>
        <dbReference type="ARBA" id="ARBA00023175"/>
    </source>
</evidence>
<keyword evidence="3 6" id="KW-0518">Myosin</keyword>
<dbReference type="GO" id="GO:0000146">
    <property type="term" value="F:microfilament motor activity"/>
    <property type="evidence" value="ECO:0007669"/>
    <property type="project" value="TreeGrafter"/>
</dbReference>
<comment type="similarity">
    <text evidence="6">Belongs to the TRAFAC class myosin-kinesin ATPase superfamily. Myosin family.</text>
</comment>
<sequence>MEALRGLGRGAKVFYRKDVTVWQQGELLAVAENGTVTIQVGATSLTVAQELVVPANPVLQDGIPDVVQLSYLNEPGILYNLGHRYNMDDIYTWAGPVLIALNPCKHLPLYTPEVATEYKQAARESVTTLAPHIYMVAAAAFRQMLRNKCSQSLVVSGESGAGKTETTKKAMQYFATLAGGTGVEDQVLETNPVLEAFGNAKTLRNHNSSRFGKLIQIHFNGSHHICGATIKTYLLEKSRVVMQMKGERSFHIFYQLVRGATDGERRAFLLPAKAQDFHFLAQSGCYDIAGVDDAAEFRVVRRALADIGVDMETQTMLFKLLSGLLWLGNIEFEESGTGDSTKVRQTPALGNAATLLGWSQEALITALTTRRIVAPGEVVIKLLKVGDAVEARNSLAKAIYSAIFNWVVARINARLSSGKGASGLYIAILDIYGFEQFERNSFEQLCINYANERLQQQFTHHLFKLEQTEYESEGVDWTKVEFIDNQDCVDIFELMPPKGLGMLAVLDSQCKFPRATDGTLHMQLLDALNSRSHFGTNPRVPGSFIIRHYAGAVQYDTVGLLDKNKDTLNTDLIQLMSSSSKPLVAELGAAVQEETERSAKKGQTVITRFGQQLRELVSELDTTGLHFVRCIKPNAQLLPNNMDPVATLHQLRCCGVLEVARVSAAGFPTRYRLEDFASRYSLLLPPEEQQVLQRQQGAAGSRQVCMTLLERFGLHVSQYQLGRTKVFFRPGVLGLVEDRWARMQAAVLALQSHWRMYKCRVAYLQLLRAATTMQALWRGRVAMLALKELAAQHAAAVVFQSAWRMHAARSHFIRVKRAVITIQTKGYRTWKFSRWLSRVMQARDRAELAAEEVRVKNKLEADWFSALRAEYRVSMEDVPVALAAWRECNNAGATSLQLVQEALASWHTAQEAPPASCIMNGEAMPEKCQGFDAPGVVADSSAVGSEKAVTAAAEPTAAKESCSASNSEAAAAVVQPLSRPPVMIMTPAVVTPAVVNRFELAQELAIQVERLNLENVKLQKQLQLERGLSQRYQHKCEEQSVNWLEQVRLLQAYIQKCRAMLGDNQLPPLPKQVAALTQPAGDSDAGQQGKAAEATSVRALPQDQSNASPVAGSLVAAVESSMTGDVTANNDMAIGMQRSTPSVSFATQTEALEEAVAVPLSPTPPQVADLSTQTVRESVAKGTQQSVTIATCATQTDVELLPPIPPPVLSPPARVACTAIGTQTPARPSTSTAVTETDPEIIGGGAARVVVQGVLPAQGSEPLSTPTPGSRGTAFANPTIAEQVVGACNSPSHSMASEPVSMDRAPSSLLQSPRAGSDVRTVPSSTAGGASVNGGTGVTPGAPVQPVNASQRYVTKLGEELERVMQVLPDDVAFIREVHEGQVSAPEMDPGVELYKLKKKFDVWKREFKEKLRTTEEVLHKIERMEGRAGHGHSNTGHAGRDAHTGANDSLRPSQSVRVAGPTVGGPGGIAAARSAGAILTPSAVGAHQRLAVAPDPRPRPVPPDTGTAANRRKAAGSSKLLNKLFNGNAR</sequence>
<dbReference type="GO" id="GO:0051015">
    <property type="term" value="F:actin filament binding"/>
    <property type="evidence" value="ECO:0007669"/>
    <property type="project" value="TreeGrafter"/>
</dbReference>
<organism evidence="10 12">
    <name type="scientific">Volvox reticuliferus</name>
    <dbReference type="NCBI Taxonomy" id="1737510"/>
    <lineage>
        <taxon>Eukaryota</taxon>
        <taxon>Viridiplantae</taxon>
        <taxon>Chlorophyta</taxon>
        <taxon>core chlorophytes</taxon>
        <taxon>Chlorophyceae</taxon>
        <taxon>CS clade</taxon>
        <taxon>Chlamydomonadales</taxon>
        <taxon>Volvocaceae</taxon>
        <taxon>Volvox</taxon>
    </lineage>
</organism>
<accession>A0A8J4G182</accession>
<dbReference type="EMBL" id="BNCP01000078">
    <property type="protein sequence ID" value="GIL92492.1"/>
    <property type="molecule type" value="Genomic_DNA"/>
</dbReference>
<feature type="region of interest" description="Disordered" evidence="8">
    <location>
        <begin position="1425"/>
        <end position="1460"/>
    </location>
</feature>
<dbReference type="Gene3D" id="3.40.850.10">
    <property type="entry name" value="Kinesin motor domain"/>
    <property type="match status" value="1"/>
</dbReference>
<dbReference type="SMART" id="SM00015">
    <property type="entry name" value="IQ"/>
    <property type="match status" value="3"/>
</dbReference>
<feature type="region of interest" description="Disordered" evidence="8">
    <location>
        <begin position="1492"/>
        <end position="1531"/>
    </location>
</feature>
<dbReference type="PRINTS" id="PR00193">
    <property type="entry name" value="MYOSINHEAVY"/>
</dbReference>
<feature type="region of interest" description="Disordered" evidence="8">
    <location>
        <begin position="1075"/>
        <end position="1108"/>
    </location>
</feature>
<dbReference type="PROSITE" id="PS50096">
    <property type="entry name" value="IQ"/>
    <property type="match status" value="3"/>
</dbReference>
<dbReference type="Pfam" id="PF00612">
    <property type="entry name" value="IQ"/>
    <property type="match status" value="3"/>
</dbReference>
<dbReference type="Pfam" id="PF00063">
    <property type="entry name" value="Myosin_head"/>
    <property type="match status" value="1"/>
</dbReference>
<gene>
    <name evidence="10" type="ORF">Vretifemale_19953</name>
    <name evidence="11" type="ORF">Vretimale_19322</name>
</gene>
<dbReference type="PANTHER" id="PTHR13140:SF706">
    <property type="entry name" value="DILUTE CLASS UNCONVENTIONAL MYOSIN, ISOFORM C"/>
    <property type="match status" value="1"/>
</dbReference>
<dbReference type="GO" id="GO:0005524">
    <property type="term" value="F:ATP binding"/>
    <property type="evidence" value="ECO:0007669"/>
    <property type="project" value="UniProtKB-UniRule"/>
</dbReference>
<feature type="region of interest" description="Disordered" evidence="8">
    <location>
        <begin position="1291"/>
        <end position="1344"/>
    </location>
</feature>
<proteinExistence type="inferred from homology"/>
<evidence type="ECO:0000256" key="5">
    <source>
        <dbReference type="ARBA" id="ARBA00023203"/>
    </source>
</evidence>
<evidence type="ECO:0000313" key="12">
    <source>
        <dbReference type="Proteomes" id="UP000747110"/>
    </source>
</evidence>
<evidence type="ECO:0000256" key="7">
    <source>
        <dbReference type="SAM" id="Coils"/>
    </source>
</evidence>
<dbReference type="Gene3D" id="1.20.120.720">
    <property type="entry name" value="Myosin VI head, motor domain, U50 subdomain"/>
    <property type="match status" value="1"/>
</dbReference>
<evidence type="ECO:0000256" key="2">
    <source>
        <dbReference type="ARBA" id="ARBA00022840"/>
    </source>
</evidence>
<dbReference type="GO" id="GO:0030048">
    <property type="term" value="P:actin filament-based movement"/>
    <property type="evidence" value="ECO:0007669"/>
    <property type="project" value="UniProtKB-ARBA"/>
</dbReference>
<dbReference type="Proteomes" id="UP000747110">
    <property type="component" value="Unassembled WGS sequence"/>
</dbReference>
<evidence type="ECO:0000256" key="6">
    <source>
        <dbReference type="PROSITE-ProRule" id="PRU00782"/>
    </source>
</evidence>
<evidence type="ECO:0000259" key="9">
    <source>
        <dbReference type="PROSITE" id="PS51456"/>
    </source>
</evidence>
<dbReference type="GO" id="GO:0007015">
    <property type="term" value="P:actin filament organization"/>
    <property type="evidence" value="ECO:0007669"/>
    <property type="project" value="TreeGrafter"/>
</dbReference>
<dbReference type="InterPro" id="IPR000048">
    <property type="entry name" value="IQ_motif_EF-hand-BS"/>
</dbReference>
<dbReference type="PANTHER" id="PTHR13140">
    <property type="entry name" value="MYOSIN"/>
    <property type="match status" value="1"/>
</dbReference>
<evidence type="ECO:0000256" key="8">
    <source>
        <dbReference type="SAM" id="MobiDB-lite"/>
    </source>
</evidence>
<dbReference type="InterPro" id="IPR027417">
    <property type="entry name" value="P-loop_NTPase"/>
</dbReference>
<evidence type="ECO:0000256" key="3">
    <source>
        <dbReference type="ARBA" id="ARBA00023123"/>
    </source>
</evidence>